<protein>
    <submittedName>
        <fullName evidence="2">Uncharacterized protein</fullName>
    </submittedName>
</protein>
<evidence type="ECO:0000313" key="3">
    <source>
        <dbReference type="Proteomes" id="UP000013827"/>
    </source>
</evidence>
<organism evidence="2 3">
    <name type="scientific">Emiliania huxleyi (strain CCMP1516)</name>
    <dbReference type="NCBI Taxonomy" id="280463"/>
    <lineage>
        <taxon>Eukaryota</taxon>
        <taxon>Haptista</taxon>
        <taxon>Haptophyta</taxon>
        <taxon>Prymnesiophyceae</taxon>
        <taxon>Isochrysidales</taxon>
        <taxon>Noelaerhabdaceae</taxon>
        <taxon>Emiliania</taxon>
    </lineage>
</organism>
<evidence type="ECO:0000313" key="2">
    <source>
        <dbReference type="EnsemblProtists" id="EOD22009"/>
    </source>
</evidence>
<name>A0A0D3JES4_EMIH1</name>
<evidence type="ECO:0000256" key="1">
    <source>
        <dbReference type="SAM" id="MobiDB-lite"/>
    </source>
</evidence>
<feature type="compositionally biased region" description="Basic and acidic residues" evidence="1">
    <location>
        <begin position="64"/>
        <end position="75"/>
    </location>
</feature>
<accession>A0A0D3JES4</accession>
<feature type="region of interest" description="Disordered" evidence="1">
    <location>
        <begin position="1"/>
        <end position="95"/>
    </location>
</feature>
<dbReference type="PaxDb" id="2903-EOD22009"/>
<dbReference type="AlphaFoldDB" id="A0A0D3JES4"/>
<reference evidence="3" key="1">
    <citation type="journal article" date="2013" name="Nature">
        <title>Pan genome of the phytoplankton Emiliania underpins its global distribution.</title>
        <authorList>
            <person name="Read B.A."/>
            <person name="Kegel J."/>
            <person name="Klute M.J."/>
            <person name="Kuo A."/>
            <person name="Lefebvre S.C."/>
            <person name="Maumus F."/>
            <person name="Mayer C."/>
            <person name="Miller J."/>
            <person name="Monier A."/>
            <person name="Salamov A."/>
            <person name="Young J."/>
            <person name="Aguilar M."/>
            <person name="Claverie J.M."/>
            <person name="Frickenhaus S."/>
            <person name="Gonzalez K."/>
            <person name="Herman E.K."/>
            <person name="Lin Y.C."/>
            <person name="Napier J."/>
            <person name="Ogata H."/>
            <person name="Sarno A.F."/>
            <person name="Shmutz J."/>
            <person name="Schroeder D."/>
            <person name="de Vargas C."/>
            <person name="Verret F."/>
            <person name="von Dassow P."/>
            <person name="Valentin K."/>
            <person name="Van de Peer Y."/>
            <person name="Wheeler G."/>
            <person name="Dacks J.B."/>
            <person name="Delwiche C.F."/>
            <person name="Dyhrman S.T."/>
            <person name="Glockner G."/>
            <person name="John U."/>
            <person name="Richards T."/>
            <person name="Worden A.Z."/>
            <person name="Zhang X."/>
            <person name="Grigoriev I.V."/>
            <person name="Allen A.E."/>
            <person name="Bidle K."/>
            <person name="Borodovsky M."/>
            <person name="Bowler C."/>
            <person name="Brownlee C."/>
            <person name="Cock J.M."/>
            <person name="Elias M."/>
            <person name="Gladyshev V.N."/>
            <person name="Groth M."/>
            <person name="Guda C."/>
            <person name="Hadaegh A."/>
            <person name="Iglesias-Rodriguez M.D."/>
            <person name="Jenkins J."/>
            <person name="Jones B.M."/>
            <person name="Lawson T."/>
            <person name="Leese F."/>
            <person name="Lindquist E."/>
            <person name="Lobanov A."/>
            <person name="Lomsadze A."/>
            <person name="Malik S.B."/>
            <person name="Marsh M.E."/>
            <person name="Mackinder L."/>
            <person name="Mock T."/>
            <person name="Mueller-Roeber B."/>
            <person name="Pagarete A."/>
            <person name="Parker M."/>
            <person name="Probert I."/>
            <person name="Quesneville H."/>
            <person name="Raines C."/>
            <person name="Rensing S.A."/>
            <person name="Riano-Pachon D.M."/>
            <person name="Richier S."/>
            <person name="Rokitta S."/>
            <person name="Shiraiwa Y."/>
            <person name="Soanes D.M."/>
            <person name="van der Giezen M."/>
            <person name="Wahlund T.M."/>
            <person name="Williams B."/>
            <person name="Wilson W."/>
            <person name="Wolfe G."/>
            <person name="Wurch L.L."/>
        </authorList>
    </citation>
    <scope>NUCLEOTIDE SEQUENCE</scope>
</reference>
<feature type="compositionally biased region" description="Basic residues" evidence="1">
    <location>
        <begin position="1"/>
        <end position="13"/>
    </location>
</feature>
<keyword evidence="3" id="KW-1185">Reference proteome</keyword>
<sequence>MPARGVRARRGRGRARDADGLHGGDGSQVCRHRDRRRGVARGRGLRVRRKLERCPLSRPTEVPTEGRSRGEERRPGRCQAGGGSPSASSPRDHGGYCSVARLVVRLGVGALVERL</sequence>
<dbReference type="Proteomes" id="UP000013827">
    <property type="component" value="Unassembled WGS sequence"/>
</dbReference>
<proteinExistence type="predicted"/>
<reference evidence="2" key="2">
    <citation type="submission" date="2024-10" db="UniProtKB">
        <authorList>
            <consortium name="EnsemblProtists"/>
        </authorList>
    </citation>
    <scope>IDENTIFICATION</scope>
</reference>
<feature type="compositionally biased region" description="Basic residues" evidence="1">
    <location>
        <begin position="30"/>
        <end position="51"/>
    </location>
</feature>
<dbReference type="EnsemblProtists" id="EOD22009">
    <property type="protein sequence ID" value="EOD22009"/>
    <property type="gene ID" value="EMIHUDRAFT_444348"/>
</dbReference>